<evidence type="ECO:0000256" key="1">
    <source>
        <dbReference type="SAM" id="Phobius"/>
    </source>
</evidence>
<dbReference type="AlphaFoldDB" id="A0A4Y2VXS4"/>
<keyword evidence="1" id="KW-0472">Membrane</keyword>
<proteinExistence type="predicted"/>
<feature type="transmembrane region" description="Helical" evidence="1">
    <location>
        <begin position="21"/>
        <end position="39"/>
    </location>
</feature>
<feature type="transmembrane region" description="Helical" evidence="1">
    <location>
        <begin position="85"/>
        <end position="107"/>
    </location>
</feature>
<reference evidence="2 3" key="1">
    <citation type="journal article" date="2019" name="Sci. Rep.">
        <title>Orb-weaving spider Araneus ventricosus genome elucidates the spidroin gene catalogue.</title>
        <authorList>
            <person name="Kono N."/>
            <person name="Nakamura H."/>
            <person name="Ohtoshi R."/>
            <person name="Moran D.A.P."/>
            <person name="Shinohara A."/>
            <person name="Yoshida Y."/>
            <person name="Fujiwara M."/>
            <person name="Mori M."/>
            <person name="Tomita M."/>
            <person name="Arakawa K."/>
        </authorList>
    </citation>
    <scope>NUCLEOTIDE SEQUENCE [LARGE SCALE GENOMIC DNA]</scope>
</reference>
<evidence type="ECO:0008006" key="4">
    <source>
        <dbReference type="Google" id="ProtNLM"/>
    </source>
</evidence>
<evidence type="ECO:0000313" key="2">
    <source>
        <dbReference type="EMBL" id="GBO29705.1"/>
    </source>
</evidence>
<name>A0A4Y2VXS4_ARAVE</name>
<evidence type="ECO:0000313" key="3">
    <source>
        <dbReference type="Proteomes" id="UP000499080"/>
    </source>
</evidence>
<gene>
    <name evidence="2" type="ORF">AVEN_72796_1</name>
</gene>
<comment type="caution">
    <text evidence="2">The sequence shown here is derived from an EMBL/GenBank/DDBJ whole genome shotgun (WGS) entry which is preliminary data.</text>
</comment>
<dbReference type="Proteomes" id="UP000499080">
    <property type="component" value="Unassembled WGS sequence"/>
</dbReference>
<dbReference type="OrthoDB" id="6436908at2759"/>
<sequence length="218" mass="24838">MKILQGNKIKTVEIFRCLQEIIFPYVMVITYTSVCYLLVQNVRFCKEVFHKRLDLRCSTTVKSLIKNYVDVIKCVENFEDLFCNIIFVLVLHDFCVVSIIVMDMMHAEKNWMSTNMFEALSYVVLIFGSLGILTIFAGNIPIEMADIKSVMLEKVFTQLYQDDSRRSDACVVLLLKKDVCVLTAGKAFVFDRGFLLKALATVIAQAVVVYQLGSSLSH</sequence>
<dbReference type="EMBL" id="BGPR01052879">
    <property type="protein sequence ID" value="GBO29705.1"/>
    <property type="molecule type" value="Genomic_DNA"/>
</dbReference>
<organism evidence="2 3">
    <name type="scientific">Araneus ventricosus</name>
    <name type="common">Orbweaver spider</name>
    <name type="synonym">Epeira ventricosa</name>
    <dbReference type="NCBI Taxonomy" id="182803"/>
    <lineage>
        <taxon>Eukaryota</taxon>
        <taxon>Metazoa</taxon>
        <taxon>Ecdysozoa</taxon>
        <taxon>Arthropoda</taxon>
        <taxon>Chelicerata</taxon>
        <taxon>Arachnida</taxon>
        <taxon>Araneae</taxon>
        <taxon>Araneomorphae</taxon>
        <taxon>Entelegynae</taxon>
        <taxon>Araneoidea</taxon>
        <taxon>Araneidae</taxon>
        <taxon>Araneus</taxon>
    </lineage>
</organism>
<accession>A0A4Y2VXS4</accession>
<feature type="transmembrane region" description="Helical" evidence="1">
    <location>
        <begin position="119"/>
        <end position="142"/>
    </location>
</feature>
<keyword evidence="1" id="KW-1133">Transmembrane helix</keyword>
<keyword evidence="1" id="KW-0812">Transmembrane</keyword>
<protein>
    <recommendedName>
        <fullName evidence="4">Gustatory receptor</fullName>
    </recommendedName>
</protein>
<keyword evidence="3" id="KW-1185">Reference proteome</keyword>